<organism evidence="1 2">
    <name type="scientific">Dispira parvispora</name>
    <dbReference type="NCBI Taxonomy" id="1520584"/>
    <lineage>
        <taxon>Eukaryota</taxon>
        <taxon>Fungi</taxon>
        <taxon>Fungi incertae sedis</taxon>
        <taxon>Zoopagomycota</taxon>
        <taxon>Kickxellomycotina</taxon>
        <taxon>Dimargaritomycetes</taxon>
        <taxon>Dimargaritales</taxon>
        <taxon>Dimargaritaceae</taxon>
        <taxon>Dispira</taxon>
    </lineage>
</organism>
<proteinExistence type="predicted"/>
<reference evidence="1" key="1">
    <citation type="submission" date="2022-07" db="EMBL/GenBank/DDBJ databases">
        <title>Phylogenomic reconstructions and comparative analyses of Kickxellomycotina fungi.</title>
        <authorList>
            <person name="Reynolds N.K."/>
            <person name="Stajich J.E."/>
            <person name="Barry K."/>
            <person name="Grigoriev I.V."/>
            <person name="Crous P."/>
            <person name="Smith M.E."/>
        </authorList>
    </citation>
    <scope>NUCLEOTIDE SEQUENCE</scope>
    <source>
        <strain evidence="1">RSA 1196</strain>
    </source>
</reference>
<name>A0A9W8E8Z9_9FUNG</name>
<dbReference type="AlphaFoldDB" id="A0A9W8E8Z9"/>
<evidence type="ECO:0000313" key="1">
    <source>
        <dbReference type="EMBL" id="KAJ1968009.1"/>
    </source>
</evidence>
<sequence length="176" mass="20223">MGNQQAKEEPLVFYGSNVSLNMSGDVLRHLQGEVQRAKLSRETENINQTTQEPKVDAAQLDRLVNERVEQALRQLFAEHPELEKTSEDPHRALLSYARQEADFQSTEAVSQDLRAALERYRPAQGHGLPKNVKESHQRVLACYRDQSDRPLNCSQQVEDFKQAVREAQAEQWRQTL</sequence>
<dbReference type="EMBL" id="JANBPY010000245">
    <property type="protein sequence ID" value="KAJ1968009.1"/>
    <property type="molecule type" value="Genomic_DNA"/>
</dbReference>
<keyword evidence="2" id="KW-1185">Reference proteome</keyword>
<evidence type="ECO:0000313" key="2">
    <source>
        <dbReference type="Proteomes" id="UP001150925"/>
    </source>
</evidence>
<dbReference type="InterPro" id="IPR012471">
    <property type="entry name" value="DUF1690"/>
</dbReference>
<gene>
    <name evidence="1" type="ORF">IWQ62_001505</name>
</gene>
<dbReference type="Pfam" id="PF07956">
    <property type="entry name" value="DUF1690"/>
    <property type="match status" value="1"/>
</dbReference>
<dbReference type="OrthoDB" id="5544375at2759"/>
<comment type="caution">
    <text evidence="1">The sequence shown here is derived from an EMBL/GenBank/DDBJ whole genome shotgun (WGS) entry which is preliminary data.</text>
</comment>
<dbReference type="Proteomes" id="UP001150925">
    <property type="component" value="Unassembled WGS sequence"/>
</dbReference>
<accession>A0A9W8E8Z9</accession>
<protein>
    <submittedName>
        <fullName evidence="1">Uncharacterized protein</fullName>
    </submittedName>
</protein>